<dbReference type="EMBL" id="VSRR010022368">
    <property type="protein sequence ID" value="MPC64652.1"/>
    <property type="molecule type" value="Genomic_DNA"/>
</dbReference>
<comment type="caution">
    <text evidence="1">The sequence shown here is derived from an EMBL/GenBank/DDBJ whole genome shotgun (WGS) entry which is preliminary data.</text>
</comment>
<dbReference type="Proteomes" id="UP000324222">
    <property type="component" value="Unassembled WGS sequence"/>
</dbReference>
<organism evidence="1 2">
    <name type="scientific">Portunus trituberculatus</name>
    <name type="common">Swimming crab</name>
    <name type="synonym">Neptunus trituberculatus</name>
    <dbReference type="NCBI Taxonomy" id="210409"/>
    <lineage>
        <taxon>Eukaryota</taxon>
        <taxon>Metazoa</taxon>
        <taxon>Ecdysozoa</taxon>
        <taxon>Arthropoda</taxon>
        <taxon>Crustacea</taxon>
        <taxon>Multicrustacea</taxon>
        <taxon>Malacostraca</taxon>
        <taxon>Eumalacostraca</taxon>
        <taxon>Eucarida</taxon>
        <taxon>Decapoda</taxon>
        <taxon>Pleocyemata</taxon>
        <taxon>Brachyura</taxon>
        <taxon>Eubrachyura</taxon>
        <taxon>Portunoidea</taxon>
        <taxon>Portunidae</taxon>
        <taxon>Portuninae</taxon>
        <taxon>Portunus</taxon>
    </lineage>
</organism>
<protein>
    <submittedName>
        <fullName evidence="1">Uncharacterized protein</fullName>
    </submittedName>
</protein>
<proteinExistence type="predicted"/>
<name>A0A5B7H0Q9_PORTR</name>
<evidence type="ECO:0000313" key="1">
    <source>
        <dbReference type="EMBL" id="MPC64652.1"/>
    </source>
</evidence>
<dbReference type="AlphaFoldDB" id="A0A5B7H0Q9"/>
<reference evidence="1 2" key="1">
    <citation type="submission" date="2019-05" db="EMBL/GenBank/DDBJ databases">
        <title>Another draft genome of Portunus trituberculatus and its Hox gene families provides insights of decapod evolution.</title>
        <authorList>
            <person name="Jeong J.-H."/>
            <person name="Song I."/>
            <person name="Kim S."/>
            <person name="Choi T."/>
            <person name="Kim D."/>
            <person name="Ryu S."/>
            <person name="Kim W."/>
        </authorList>
    </citation>
    <scope>NUCLEOTIDE SEQUENCE [LARGE SCALE GENOMIC DNA]</scope>
    <source>
        <tissue evidence="1">Muscle</tissue>
    </source>
</reference>
<gene>
    <name evidence="1" type="ORF">E2C01_058770</name>
</gene>
<sequence>MPSSIPASVPYVAAMPHVLYIGHSGNATAQLLSLPYLEHQEWLHWCDSLKILPAISWTSVRAGLSSASLVPSPAAPECPLRRECKDNISSSVLQEHRLTGDGQNKKRRVVAGDDNLQFSNIDEK</sequence>
<accession>A0A5B7H0Q9</accession>
<keyword evidence="2" id="KW-1185">Reference proteome</keyword>
<evidence type="ECO:0000313" key="2">
    <source>
        <dbReference type="Proteomes" id="UP000324222"/>
    </source>
</evidence>